<accession>A0A7K3THA1</accession>
<dbReference type="GO" id="GO:0005886">
    <property type="term" value="C:plasma membrane"/>
    <property type="evidence" value="ECO:0007669"/>
    <property type="project" value="UniProtKB-SubCell"/>
</dbReference>
<dbReference type="AlphaFoldDB" id="A0A7K3THA1"/>
<dbReference type="OrthoDB" id="4965946at2"/>
<dbReference type="InterPro" id="IPR036259">
    <property type="entry name" value="MFS_trans_sf"/>
</dbReference>
<feature type="transmembrane region" description="Helical" evidence="6">
    <location>
        <begin position="348"/>
        <end position="373"/>
    </location>
</feature>
<evidence type="ECO:0000256" key="3">
    <source>
        <dbReference type="ARBA" id="ARBA00022692"/>
    </source>
</evidence>
<feature type="transmembrane region" description="Helical" evidence="6">
    <location>
        <begin position="260"/>
        <end position="281"/>
    </location>
</feature>
<feature type="transmembrane region" description="Helical" evidence="6">
    <location>
        <begin position="183"/>
        <end position="206"/>
    </location>
</feature>
<dbReference type="GO" id="GO:0022857">
    <property type="term" value="F:transmembrane transporter activity"/>
    <property type="evidence" value="ECO:0007669"/>
    <property type="project" value="InterPro"/>
</dbReference>
<evidence type="ECO:0000259" key="7">
    <source>
        <dbReference type="PROSITE" id="PS50850"/>
    </source>
</evidence>
<keyword evidence="2" id="KW-1003">Cell membrane</keyword>
<keyword evidence="3 6" id="KW-0812">Transmembrane</keyword>
<dbReference type="PANTHER" id="PTHR23513:SF11">
    <property type="entry name" value="STAPHYLOFERRIN A TRANSPORTER"/>
    <property type="match status" value="1"/>
</dbReference>
<feature type="transmembrane region" description="Helical" evidence="6">
    <location>
        <begin position="63"/>
        <end position="87"/>
    </location>
</feature>
<proteinExistence type="predicted"/>
<comment type="caution">
    <text evidence="8">The sequence shown here is derived from an EMBL/GenBank/DDBJ whole genome shotgun (WGS) entry which is preliminary data.</text>
</comment>
<evidence type="ECO:0000256" key="6">
    <source>
        <dbReference type="SAM" id="Phobius"/>
    </source>
</evidence>
<feature type="transmembrane region" description="Helical" evidence="6">
    <location>
        <begin position="108"/>
        <end position="134"/>
    </location>
</feature>
<dbReference type="InterPro" id="IPR020846">
    <property type="entry name" value="MFS_dom"/>
</dbReference>
<dbReference type="InterPro" id="IPR011701">
    <property type="entry name" value="MFS"/>
</dbReference>
<reference evidence="8 9" key="1">
    <citation type="submission" date="2019-10" db="EMBL/GenBank/DDBJ databases">
        <title>Bifidobacterium from non-human primates.</title>
        <authorList>
            <person name="Modesto M."/>
        </authorList>
    </citation>
    <scope>NUCLEOTIDE SEQUENCE [LARGE SCALE GENOMIC DNA]</scope>
    <source>
        <strain evidence="8 9">TREC</strain>
    </source>
</reference>
<organism evidence="8 9">
    <name type="scientific">Bifidobacterium avesanii</name>
    <dbReference type="NCBI Taxonomy" id="1798157"/>
    <lineage>
        <taxon>Bacteria</taxon>
        <taxon>Bacillati</taxon>
        <taxon>Actinomycetota</taxon>
        <taxon>Actinomycetes</taxon>
        <taxon>Bifidobacteriales</taxon>
        <taxon>Bifidobacteriaceae</taxon>
        <taxon>Bifidobacterium</taxon>
    </lineage>
</organism>
<comment type="subcellular location">
    <subcellularLocation>
        <location evidence="1">Cell membrane</location>
        <topology evidence="1">Multi-pass membrane protein</topology>
    </subcellularLocation>
</comment>
<evidence type="ECO:0000256" key="5">
    <source>
        <dbReference type="ARBA" id="ARBA00023136"/>
    </source>
</evidence>
<evidence type="ECO:0000313" key="8">
    <source>
        <dbReference type="EMBL" id="NEG78064.1"/>
    </source>
</evidence>
<keyword evidence="9" id="KW-1185">Reference proteome</keyword>
<sequence length="450" mass="46683">MSSQSIPSSVAADAPEAKPQARSLWRTPHYAMWFTADTADVFADALQTFALPLIAFEISRSEFVAGALATVSMVVMMVLMPVGGVIVDRHDRRRLMIGQGLGQCAVAAVLAVCVATGTLTVPVLVVAVLVLGMISGLLGASTDAILRSLIPTERFAKAQAVREGRESAVALTSSPVSGALFGVAAWLPMAVSAVVSLVGGACSALLPKRGEAAGDIAEPADAADSAVPAAVTAASRRSFLANFAADFAAGWRWTLTRATLPWIILFGALLNIGFAGLETAAQLKLIADGESGFRIGLIFTGMGVCSLVGAFLAGKVADRLPVGPTVVASTAFNLCCFAPLVFDASYVTIFVCLSAIGLVMPTLNAGLFGFMYGRTPEDMQGRVSSVFETLVGLLGGFAPMAAGWTLQYVPGGFTVMASATVVFGVLGLLIAVLSPIRRIPASKDWERFEV</sequence>
<evidence type="ECO:0000313" key="9">
    <source>
        <dbReference type="Proteomes" id="UP000469763"/>
    </source>
</evidence>
<dbReference type="EMBL" id="WHZY01000004">
    <property type="protein sequence ID" value="NEG78064.1"/>
    <property type="molecule type" value="Genomic_DNA"/>
</dbReference>
<dbReference type="SUPFAM" id="SSF103473">
    <property type="entry name" value="MFS general substrate transporter"/>
    <property type="match status" value="1"/>
</dbReference>
<evidence type="ECO:0000256" key="1">
    <source>
        <dbReference type="ARBA" id="ARBA00004651"/>
    </source>
</evidence>
<feature type="transmembrane region" description="Helical" evidence="6">
    <location>
        <begin position="320"/>
        <end position="342"/>
    </location>
</feature>
<feature type="domain" description="Major facilitator superfamily (MFS) profile" evidence="7">
    <location>
        <begin position="1"/>
        <end position="442"/>
    </location>
</feature>
<evidence type="ECO:0000256" key="2">
    <source>
        <dbReference type="ARBA" id="ARBA00022475"/>
    </source>
</evidence>
<feature type="transmembrane region" description="Helical" evidence="6">
    <location>
        <begin position="412"/>
        <end position="433"/>
    </location>
</feature>
<keyword evidence="4 6" id="KW-1133">Transmembrane helix</keyword>
<dbReference type="Gene3D" id="1.20.1250.20">
    <property type="entry name" value="MFS general substrate transporter like domains"/>
    <property type="match status" value="1"/>
</dbReference>
<feature type="transmembrane region" description="Helical" evidence="6">
    <location>
        <begin position="293"/>
        <end position="313"/>
    </location>
</feature>
<dbReference type="Pfam" id="PF07690">
    <property type="entry name" value="MFS_1"/>
    <property type="match status" value="1"/>
</dbReference>
<dbReference type="PROSITE" id="PS50850">
    <property type="entry name" value="MFS"/>
    <property type="match status" value="1"/>
</dbReference>
<evidence type="ECO:0000256" key="4">
    <source>
        <dbReference type="ARBA" id="ARBA00022989"/>
    </source>
</evidence>
<dbReference type="PANTHER" id="PTHR23513">
    <property type="entry name" value="INTEGRAL MEMBRANE EFFLUX PROTEIN-RELATED"/>
    <property type="match status" value="1"/>
</dbReference>
<keyword evidence="5 6" id="KW-0472">Membrane</keyword>
<feature type="transmembrane region" description="Helical" evidence="6">
    <location>
        <begin position="385"/>
        <end position="406"/>
    </location>
</feature>
<dbReference type="Proteomes" id="UP000469763">
    <property type="component" value="Unassembled WGS sequence"/>
</dbReference>
<protein>
    <submittedName>
        <fullName evidence="8">MFS transporter</fullName>
    </submittedName>
</protein>
<dbReference type="RefSeq" id="WP_152349663.1">
    <property type="nucleotide sequence ID" value="NZ_WBSN01000002.1"/>
</dbReference>
<gene>
    <name evidence="8" type="ORF">GFD22_03575</name>
</gene>
<name>A0A7K3THA1_9BIFI</name>